<proteinExistence type="predicted"/>
<sequence length="354" mass="39708">MFKRFCLCFVVLLSVFANVSIANSNNPFAKNKSVNIGKDVSWNIDKESILATKSSSDGDGSYYHLQFDNKQLKLFVSSDAQGAAPKSFTQLEIKNVQIDGKQSSLFKWCLNNQQRHSRFLQQDLTVKKNVCVVDGNAGSFVMRLNRDTLAALKNGKRLSIMIKPFRTPLDLNYDISDFDNMVLALNAKPAAMVAAQPDNNSTANLNKKCWAGPPAKYKNIKSVEYDCGDAVAKNDAEAWVIKLVNQQKTKDQKVAAVQAKALAEKNKERERLRLLVEEKKQKQMAEKLKLEEAVQVEQAAIAASVVKQAQIGDEITQKMLKVCDRYWSKGEHRCYCQRYIEHAPSSIQANSSCK</sequence>
<organism evidence="1">
    <name type="scientific">hydrothermal vent metagenome</name>
    <dbReference type="NCBI Taxonomy" id="652676"/>
    <lineage>
        <taxon>unclassified sequences</taxon>
        <taxon>metagenomes</taxon>
        <taxon>ecological metagenomes</taxon>
    </lineage>
</organism>
<accession>A0A3B0WKJ7</accession>
<name>A0A3B0WKJ7_9ZZZZ</name>
<evidence type="ECO:0000313" key="1">
    <source>
        <dbReference type="EMBL" id="VAW53040.1"/>
    </source>
</evidence>
<reference evidence="1" key="1">
    <citation type="submission" date="2018-06" db="EMBL/GenBank/DDBJ databases">
        <authorList>
            <person name="Zhirakovskaya E."/>
        </authorList>
    </citation>
    <scope>NUCLEOTIDE SEQUENCE</scope>
</reference>
<dbReference type="EMBL" id="UOFE01000031">
    <property type="protein sequence ID" value="VAW53040.1"/>
    <property type="molecule type" value="Genomic_DNA"/>
</dbReference>
<dbReference type="AlphaFoldDB" id="A0A3B0WKJ7"/>
<protein>
    <submittedName>
        <fullName evidence="1">Uncharacterized protein</fullName>
    </submittedName>
</protein>
<gene>
    <name evidence="1" type="ORF">MNBD_GAMMA05-1948</name>
</gene>